<sequence length="280" mass="29534">MSDSVCYRHPDREAYISCQRCERLICPDCMRDASVGFQCPECLAKGAKAVRQPRTVAGGAIPGREGAATLSLIGINVVVYVLTTIPSLRVIEVYGALIGQPVIYDGHIVEGVAGGEYWRLLTSAFLHGGVLHLVFNMVGLYFFGAFLENVLGTARFVAFYLASALFSGAVVFLVSDPRSVTVGASGAVFALLGLALVVLLKARQDVRTLVILLALNAFFSLRDGISWQGHLGGFIAGVLFGLALSVAPRGKAALAQTIGVVLLVVLAVAITVVRALALNA</sequence>
<comment type="subcellular location">
    <subcellularLocation>
        <location evidence="1">Membrane</location>
        <topology evidence="1">Multi-pass membrane protein</topology>
    </subcellularLocation>
</comment>
<reference evidence="9 10" key="1">
    <citation type="journal article" date="2019" name="Int. J. Syst. Evol. Microbiol.">
        <title>The Global Catalogue of Microorganisms (GCM) 10K type strain sequencing project: providing services to taxonomists for standard genome sequencing and annotation.</title>
        <authorList>
            <consortium name="The Broad Institute Genomics Platform"/>
            <consortium name="The Broad Institute Genome Sequencing Center for Infectious Disease"/>
            <person name="Wu L."/>
            <person name="Ma J."/>
        </authorList>
    </citation>
    <scope>NUCLEOTIDE SEQUENCE [LARGE SCALE GENOMIC DNA]</scope>
    <source>
        <strain evidence="9 10">JCM 13518</strain>
    </source>
</reference>
<keyword evidence="4" id="KW-0378">Hydrolase</keyword>
<evidence type="ECO:0000256" key="5">
    <source>
        <dbReference type="ARBA" id="ARBA00022989"/>
    </source>
</evidence>
<dbReference type="Gene3D" id="1.20.1540.10">
    <property type="entry name" value="Rhomboid-like"/>
    <property type="match status" value="1"/>
</dbReference>
<evidence type="ECO:0000259" key="8">
    <source>
        <dbReference type="Pfam" id="PF01694"/>
    </source>
</evidence>
<feature type="transmembrane region" description="Helical" evidence="7">
    <location>
        <begin position="227"/>
        <end position="246"/>
    </location>
</feature>
<feature type="transmembrane region" description="Helical" evidence="7">
    <location>
        <begin position="180"/>
        <end position="199"/>
    </location>
</feature>
<evidence type="ECO:0000256" key="4">
    <source>
        <dbReference type="ARBA" id="ARBA00022801"/>
    </source>
</evidence>
<dbReference type="GO" id="GO:0006508">
    <property type="term" value="P:proteolysis"/>
    <property type="evidence" value="ECO:0007669"/>
    <property type="project" value="UniProtKB-KW"/>
</dbReference>
<dbReference type="InterPro" id="IPR035952">
    <property type="entry name" value="Rhomboid-like_sf"/>
</dbReference>
<keyword evidence="5 7" id="KW-1133">Transmembrane helix</keyword>
<evidence type="ECO:0000313" key="9">
    <source>
        <dbReference type="EMBL" id="GAA1723428.1"/>
    </source>
</evidence>
<keyword evidence="3 7" id="KW-0812">Transmembrane</keyword>
<comment type="similarity">
    <text evidence="2">Belongs to the peptidase S54 family.</text>
</comment>
<dbReference type="Proteomes" id="UP001501057">
    <property type="component" value="Unassembled WGS sequence"/>
</dbReference>
<dbReference type="PANTHER" id="PTHR43731">
    <property type="entry name" value="RHOMBOID PROTEASE"/>
    <property type="match status" value="1"/>
</dbReference>
<dbReference type="InterPro" id="IPR050925">
    <property type="entry name" value="Rhomboid_protease_S54"/>
</dbReference>
<name>A0ABN2JDM1_9ACTN</name>
<protein>
    <submittedName>
        <fullName evidence="9">Rhomboid family intramembrane serine protease</fullName>
    </submittedName>
</protein>
<gene>
    <name evidence="9" type="ORF">GCM10009710_00280</name>
</gene>
<comment type="caution">
    <text evidence="9">The sequence shown here is derived from an EMBL/GenBank/DDBJ whole genome shotgun (WGS) entry which is preliminary data.</text>
</comment>
<dbReference type="PANTHER" id="PTHR43731:SF14">
    <property type="entry name" value="PRESENILIN-ASSOCIATED RHOMBOID-LIKE PROTEIN, MITOCHONDRIAL"/>
    <property type="match status" value="1"/>
</dbReference>
<evidence type="ECO:0000313" key="10">
    <source>
        <dbReference type="Proteomes" id="UP001501057"/>
    </source>
</evidence>
<feature type="transmembrane region" description="Helical" evidence="7">
    <location>
        <begin position="258"/>
        <end position="277"/>
    </location>
</feature>
<proteinExistence type="inferred from homology"/>
<dbReference type="EMBL" id="BAAAME010000001">
    <property type="protein sequence ID" value="GAA1723428.1"/>
    <property type="molecule type" value="Genomic_DNA"/>
</dbReference>
<evidence type="ECO:0000256" key="6">
    <source>
        <dbReference type="ARBA" id="ARBA00023136"/>
    </source>
</evidence>
<keyword evidence="10" id="KW-1185">Reference proteome</keyword>
<keyword evidence="6 7" id="KW-0472">Membrane</keyword>
<dbReference type="SUPFAM" id="SSF144091">
    <property type="entry name" value="Rhomboid-like"/>
    <property type="match status" value="1"/>
</dbReference>
<organism evidence="9 10">
    <name type="scientific">Aeromicrobium alkaliterrae</name>
    <dbReference type="NCBI Taxonomy" id="302168"/>
    <lineage>
        <taxon>Bacteria</taxon>
        <taxon>Bacillati</taxon>
        <taxon>Actinomycetota</taxon>
        <taxon>Actinomycetes</taxon>
        <taxon>Propionibacteriales</taxon>
        <taxon>Nocardioidaceae</taxon>
        <taxon>Aeromicrobium</taxon>
    </lineage>
</organism>
<evidence type="ECO:0000256" key="7">
    <source>
        <dbReference type="SAM" id="Phobius"/>
    </source>
</evidence>
<evidence type="ECO:0000256" key="2">
    <source>
        <dbReference type="ARBA" id="ARBA00009045"/>
    </source>
</evidence>
<dbReference type="GO" id="GO:0008233">
    <property type="term" value="F:peptidase activity"/>
    <property type="evidence" value="ECO:0007669"/>
    <property type="project" value="UniProtKB-KW"/>
</dbReference>
<dbReference type="Pfam" id="PF01694">
    <property type="entry name" value="Rhomboid"/>
    <property type="match status" value="1"/>
</dbReference>
<accession>A0ABN2JDM1</accession>
<keyword evidence="9" id="KW-0645">Protease</keyword>
<dbReference type="RefSeq" id="WP_344196398.1">
    <property type="nucleotide sequence ID" value="NZ_BAAAME010000001.1"/>
</dbReference>
<evidence type="ECO:0000256" key="1">
    <source>
        <dbReference type="ARBA" id="ARBA00004141"/>
    </source>
</evidence>
<dbReference type="InterPro" id="IPR022764">
    <property type="entry name" value="Peptidase_S54_rhomboid_dom"/>
</dbReference>
<feature type="transmembrane region" description="Helical" evidence="7">
    <location>
        <begin position="156"/>
        <end position="174"/>
    </location>
</feature>
<feature type="domain" description="Peptidase S54 rhomboid" evidence="8">
    <location>
        <begin position="115"/>
        <end position="245"/>
    </location>
</feature>
<feature type="transmembrane region" description="Helical" evidence="7">
    <location>
        <begin position="124"/>
        <end position="144"/>
    </location>
</feature>
<evidence type="ECO:0000256" key="3">
    <source>
        <dbReference type="ARBA" id="ARBA00022692"/>
    </source>
</evidence>